<dbReference type="OrthoDB" id="162969at2759"/>
<accession>A0A0D0BB42</accession>
<dbReference type="Proteomes" id="UP000054485">
    <property type="component" value="Unassembled WGS sequence"/>
</dbReference>
<dbReference type="STRING" id="930992.A0A0D0BB42"/>
<evidence type="ECO:0000259" key="1">
    <source>
        <dbReference type="Pfam" id="PF03184"/>
    </source>
</evidence>
<evidence type="ECO:0000313" key="3">
    <source>
        <dbReference type="Proteomes" id="UP000054485"/>
    </source>
</evidence>
<keyword evidence="3" id="KW-1185">Reference proteome</keyword>
<reference evidence="2 3" key="1">
    <citation type="submission" date="2014-04" db="EMBL/GenBank/DDBJ databases">
        <authorList>
            <consortium name="DOE Joint Genome Institute"/>
            <person name="Kuo A."/>
            <person name="Ruytinx J."/>
            <person name="Rineau F."/>
            <person name="Colpaert J."/>
            <person name="Kohler A."/>
            <person name="Nagy L.G."/>
            <person name="Floudas D."/>
            <person name="Copeland A."/>
            <person name="Barry K.W."/>
            <person name="Cichocki N."/>
            <person name="Veneault-Fourrey C."/>
            <person name="LaButti K."/>
            <person name="Lindquist E.A."/>
            <person name="Lipzen A."/>
            <person name="Lundell T."/>
            <person name="Morin E."/>
            <person name="Murat C."/>
            <person name="Sun H."/>
            <person name="Tunlid A."/>
            <person name="Henrissat B."/>
            <person name="Grigoriev I.V."/>
            <person name="Hibbett D.S."/>
            <person name="Martin F."/>
            <person name="Nordberg H.P."/>
            <person name="Cantor M.N."/>
            <person name="Hua S.X."/>
        </authorList>
    </citation>
    <scope>NUCLEOTIDE SEQUENCE [LARGE SCALE GENOMIC DNA]</scope>
    <source>
        <strain evidence="2 3">UH-Slu-Lm8-n1</strain>
    </source>
</reference>
<feature type="domain" description="DDE-1" evidence="1">
    <location>
        <begin position="104"/>
        <end position="162"/>
    </location>
</feature>
<reference evidence="3" key="2">
    <citation type="submission" date="2015-01" db="EMBL/GenBank/DDBJ databases">
        <title>Evolutionary Origins and Diversification of the Mycorrhizal Mutualists.</title>
        <authorList>
            <consortium name="DOE Joint Genome Institute"/>
            <consortium name="Mycorrhizal Genomics Consortium"/>
            <person name="Kohler A."/>
            <person name="Kuo A."/>
            <person name="Nagy L.G."/>
            <person name="Floudas D."/>
            <person name="Copeland A."/>
            <person name="Barry K.W."/>
            <person name="Cichocki N."/>
            <person name="Veneault-Fourrey C."/>
            <person name="LaButti K."/>
            <person name="Lindquist E.A."/>
            <person name="Lipzen A."/>
            <person name="Lundell T."/>
            <person name="Morin E."/>
            <person name="Murat C."/>
            <person name="Riley R."/>
            <person name="Ohm R."/>
            <person name="Sun H."/>
            <person name="Tunlid A."/>
            <person name="Henrissat B."/>
            <person name="Grigoriev I.V."/>
            <person name="Hibbett D.S."/>
            <person name="Martin F."/>
        </authorList>
    </citation>
    <scope>NUCLEOTIDE SEQUENCE [LARGE SCALE GENOMIC DNA]</scope>
    <source>
        <strain evidence="3">UH-Slu-Lm8-n1</strain>
    </source>
</reference>
<dbReference type="InterPro" id="IPR050863">
    <property type="entry name" value="CenT-Element_Derived"/>
</dbReference>
<evidence type="ECO:0000313" key="2">
    <source>
        <dbReference type="EMBL" id="KIK40803.1"/>
    </source>
</evidence>
<organism evidence="2 3">
    <name type="scientific">Suillus luteus UH-Slu-Lm8-n1</name>
    <dbReference type="NCBI Taxonomy" id="930992"/>
    <lineage>
        <taxon>Eukaryota</taxon>
        <taxon>Fungi</taxon>
        <taxon>Dikarya</taxon>
        <taxon>Basidiomycota</taxon>
        <taxon>Agaricomycotina</taxon>
        <taxon>Agaricomycetes</taxon>
        <taxon>Agaricomycetidae</taxon>
        <taxon>Boletales</taxon>
        <taxon>Suillineae</taxon>
        <taxon>Suillaceae</taxon>
        <taxon>Suillus</taxon>
    </lineage>
</organism>
<dbReference type="Pfam" id="PF03184">
    <property type="entry name" value="DDE_1"/>
    <property type="match status" value="1"/>
</dbReference>
<dbReference type="InParanoid" id="A0A0D0BB42"/>
<dbReference type="GO" id="GO:0003677">
    <property type="term" value="F:DNA binding"/>
    <property type="evidence" value="ECO:0007669"/>
    <property type="project" value="TreeGrafter"/>
</dbReference>
<proteinExistence type="predicted"/>
<dbReference type="EMBL" id="KN835290">
    <property type="protein sequence ID" value="KIK40803.1"/>
    <property type="molecule type" value="Genomic_DNA"/>
</dbReference>
<dbReference type="AlphaFoldDB" id="A0A0D0BB42"/>
<dbReference type="PANTHER" id="PTHR19303">
    <property type="entry name" value="TRANSPOSON"/>
    <property type="match status" value="1"/>
</dbReference>
<dbReference type="InterPro" id="IPR004875">
    <property type="entry name" value="DDE_SF_endonuclease_dom"/>
</dbReference>
<protein>
    <recommendedName>
        <fullName evidence="1">DDE-1 domain-containing protein</fullName>
    </recommendedName>
</protein>
<dbReference type="PANTHER" id="PTHR19303:SF73">
    <property type="entry name" value="PROTEIN PDC2"/>
    <property type="match status" value="1"/>
</dbReference>
<dbReference type="GO" id="GO:0005634">
    <property type="term" value="C:nucleus"/>
    <property type="evidence" value="ECO:0007669"/>
    <property type="project" value="TreeGrafter"/>
</dbReference>
<dbReference type="HOGENOM" id="CLU_018294_5_2_1"/>
<gene>
    <name evidence="2" type="ORF">CY34DRAFT_86611</name>
</gene>
<name>A0A0D0BB42_9AGAM</name>
<sequence length="166" mass="19572">MLREKRKRFEDEFNVPDNERLLGEAWIQSFCKAYKIREHRQHGESGSVDTKAVAIEQERCHRILAKFAPQDRWNFDETSFFPYAPPDRGLATRQMGGKKKEKFRISIGLACNADGSERLEPIFIGRAKKPRCFKKQSPEQRGFYYRNNKKAWMTAVSFEEYVNMIL</sequence>